<gene>
    <name evidence="2" type="ORF">PUN28_001382</name>
</gene>
<accession>A0AAW2H5D9</accession>
<dbReference type="AlphaFoldDB" id="A0AAW2H5D9"/>
<protein>
    <submittedName>
        <fullName evidence="2">Uncharacterized protein</fullName>
    </submittedName>
</protein>
<evidence type="ECO:0000313" key="3">
    <source>
        <dbReference type="Proteomes" id="UP001430953"/>
    </source>
</evidence>
<comment type="caution">
    <text evidence="2">The sequence shown here is derived from an EMBL/GenBank/DDBJ whole genome shotgun (WGS) entry which is preliminary data.</text>
</comment>
<dbReference type="Proteomes" id="UP001430953">
    <property type="component" value="Unassembled WGS sequence"/>
</dbReference>
<dbReference type="EMBL" id="JADYXP020000001">
    <property type="protein sequence ID" value="KAL0134551.1"/>
    <property type="molecule type" value="Genomic_DNA"/>
</dbReference>
<sequence length="120" mass="14085">MFLVRNWLRRKTKSKSPSDSSVESRRCDPSVCALKRSRNRAFHNATVNPVFTISNILMRHDAKSAYVRKVGAPVWNFIKPTVSRSKYIYKRASLMQWKSERKREREKISNRGDNVKKEGK</sequence>
<feature type="region of interest" description="Disordered" evidence="1">
    <location>
        <begin position="100"/>
        <end position="120"/>
    </location>
</feature>
<name>A0AAW2H5D9_9HYME</name>
<evidence type="ECO:0000313" key="2">
    <source>
        <dbReference type="EMBL" id="KAL0134551.1"/>
    </source>
</evidence>
<evidence type="ECO:0000256" key="1">
    <source>
        <dbReference type="SAM" id="MobiDB-lite"/>
    </source>
</evidence>
<reference evidence="2 3" key="1">
    <citation type="submission" date="2023-03" db="EMBL/GenBank/DDBJ databases">
        <title>High recombination rates correlate with genetic variation in Cardiocondyla obscurior ants.</title>
        <authorList>
            <person name="Errbii M."/>
        </authorList>
    </citation>
    <scope>NUCLEOTIDE SEQUENCE [LARGE SCALE GENOMIC DNA]</scope>
    <source>
        <strain evidence="2">Alpha-2009</strain>
        <tissue evidence="2">Whole body</tissue>
    </source>
</reference>
<proteinExistence type="predicted"/>
<keyword evidence="3" id="KW-1185">Reference proteome</keyword>
<organism evidence="2 3">
    <name type="scientific">Cardiocondyla obscurior</name>
    <dbReference type="NCBI Taxonomy" id="286306"/>
    <lineage>
        <taxon>Eukaryota</taxon>
        <taxon>Metazoa</taxon>
        <taxon>Ecdysozoa</taxon>
        <taxon>Arthropoda</taxon>
        <taxon>Hexapoda</taxon>
        <taxon>Insecta</taxon>
        <taxon>Pterygota</taxon>
        <taxon>Neoptera</taxon>
        <taxon>Endopterygota</taxon>
        <taxon>Hymenoptera</taxon>
        <taxon>Apocrita</taxon>
        <taxon>Aculeata</taxon>
        <taxon>Formicoidea</taxon>
        <taxon>Formicidae</taxon>
        <taxon>Myrmicinae</taxon>
        <taxon>Cardiocondyla</taxon>
    </lineage>
</organism>